<dbReference type="RefSeq" id="WP_270951725.1">
    <property type="nucleotide sequence ID" value="NZ_JAQGLA010000053.1"/>
</dbReference>
<dbReference type="Gene3D" id="1.10.260.40">
    <property type="entry name" value="lambda repressor-like DNA-binding domains"/>
    <property type="match status" value="1"/>
</dbReference>
<proteinExistence type="predicted"/>
<dbReference type="Gene3D" id="3.30.450.180">
    <property type="match status" value="1"/>
</dbReference>
<sequence>MARDPRLTQLGAFLRARRDEVAPPASAEPGRRQVPGLRRAEVAARTFVSEEYYTRIEQGRVLPSADVIRRVADALGLTDDQTQYALGLISDADAPPENLEPSGPLRRLVDRMGEVPAVLVGPETSILAWNAAAARLLTDFGTVPPEHRRYVQMLFTDPALQSRFEDLDAMRRTVIGIVRASTPAGPPTGDWIDELIRRNTDFKTLWERNDVVQPHAHLRVRLRLPGGGAAAMDQVVLQVVDDPHQRLIAFVPTD</sequence>
<dbReference type="InterPro" id="IPR010982">
    <property type="entry name" value="Lambda_DNA-bd_dom_sf"/>
</dbReference>
<dbReference type="EMBL" id="JAQGLA010000053">
    <property type="protein sequence ID" value="MDA3628805.1"/>
    <property type="molecule type" value="Genomic_DNA"/>
</dbReference>
<organism evidence="2 3">
    <name type="scientific">Saccharopolyspora oryzae</name>
    <dbReference type="NCBI Taxonomy" id="2997343"/>
    <lineage>
        <taxon>Bacteria</taxon>
        <taxon>Bacillati</taxon>
        <taxon>Actinomycetota</taxon>
        <taxon>Actinomycetes</taxon>
        <taxon>Pseudonocardiales</taxon>
        <taxon>Pseudonocardiaceae</taxon>
        <taxon>Saccharopolyspora</taxon>
    </lineage>
</organism>
<reference evidence="2 3" key="1">
    <citation type="submission" date="2022-11" db="EMBL/GenBank/DDBJ databases">
        <title>Draft genome sequence of Saccharopolyspora sp. WRP15-2 isolated from rhizosphere soils of wild rice in Thailand.</title>
        <authorList>
            <person name="Duangmal K."/>
            <person name="Kammanee S."/>
            <person name="Muangham S."/>
        </authorList>
    </citation>
    <scope>NUCLEOTIDE SEQUENCE [LARGE SCALE GENOMIC DNA]</scope>
    <source>
        <strain evidence="2 3">WRP15-2</strain>
    </source>
</reference>
<gene>
    <name evidence="2" type="ORF">OU415_25460</name>
</gene>
<dbReference type="PROSITE" id="PS50943">
    <property type="entry name" value="HTH_CROC1"/>
    <property type="match status" value="1"/>
</dbReference>
<evidence type="ECO:0000313" key="3">
    <source>
        <dbReference type="Proteomes" id="UP001210380"/>
    </source>
</evidence>
<dbReference type="SMART" id="SM00530">
    <property type="entry name" value="HTH_XRE"/>
    <property type="match status" value="1"/>
</dbReference>
<dbReference type="CDD" id="cd00093">
    <property type="entry name" value="HTH_XRE"/>
    <property type="match status" value="1"/>
</dbReference>
<accession>A0ABT4V4A9</accession>
<dbReference type="InterPro" id="IPR001387">
    <property type="entry name" value="Cro/C1-type_HTH"/>
</dbReference>
<protein>
    <submittedName>
        <fullName evidence="2">Helix-turn-helix transcriptional regulator</fullName>
    </submittedName>
</protein>
<dbReference type="Pfam" id="PF17765">
    <property type="entry name" value="MLTR_LBD"/>
    <property type="match status" value="1"/>
</dbReference>
<comment type="caution">
    <text evidence="2">The sequence shown here is derived from an EMBL/GenBank/DDBJ whole genome shotgun (WGS) entry which is preliminary data.</text>
</comment>
<feature type="domain" description="HTH cro/C1-type" evidence="1">
    <location>
        <begin position="32"/>
        <end position="81"/>
    </location>
</feature>
<dbReference type="SUPFAM" id="SSF47413">
    <property type="entry name" value="lambda repressor-like DNA-binding domains"/>
    <property type="match status" value="1"/>
</dbReference>
<dbReference type="Proteomes" id="UP001210380">
    <property type="component" value="Unassembled WGS sequence"/>
</dbReference>
<evidence type="ECO:0000259" key="1">
    <source>
        <dbReference type="PROSITE" id="PS50943"/>
    </source>
</evidence>
<dbReference type="PANTHER" id="PTHR35010">
    <property type="entry name" value="BLL4672 PROTEIN-RELATED"/>
    <property type="match status" value="1"/>
</dbReference>
<dbReference type="Pfam" id="PF13560">
    <property type="entry name" value="HTH_31"/>
    <property type="match status" value="1"/>
</dbReference>
<name>A0ABT4V4A9_9PSEU</name>
<dbReference type="InterPro" id="IPR041413">
    <property type="entry name" value="MLTR_LBD"/>
</dbReference>
<keyword evidence="3" id="KW-1185">Reference proteome</keyword>
<evidence type="ECO:0000313" key="2">
    <source>
        <dbReference type="EMBL" id="MDA3628805.1"/>
    </source>
</evidence>